<organism evidence="1 2">
    <name type="scientific">Ligilactobacillus ruminis DPC 6832</name>
    <dbReference type="NCBI Taxonomy" id="1402208"/>
    <lineage>
        <taxon>Bacteria</taxon>
        <taxon>Bacillati</taxon>
        <taxon>Bacillota</taxon>
        <taxon>Bacilli</taxon>
        <taxon>Lactobacillales</taxon>
        <taxon>Lactobacillaceae</taxon>
        <taxon>Ligilactobacillus</taxon>
    </lineage>
</organism>
<gene>
    <name evidence="1" type="ORF">LRN_0768</name>
</gene>
<proteinExistence type="predicted"/>
<dbReference type="AlphaFoldDB" id="A0A837DWF6"/>
<comment type="caution">
    <text evidence="1">The sequence shown here is derived from an EMBL/GenBank/DDBJ whole genome shotgun (WGS) entry which is preliminary data.</text>
</comment>
<keyword evidence="1" id="KW-0347">Helicase</keyword>
<keyword evidence="1" id="KW-0547">Nucleotide-binding</keyword>
<evidence type="ECO:0000313" key="2">
    <source>
        <dbReference type="Proteomes" id="UP000031011"/>
    </source>
</evidence>
<keyword evidence="1" id="KW-0378">Hydrolase</keyword>
<dbReference type="Proteomes" id="UP000031011">
    <property type="component" value="Unassembled WGS sequence"/>
</dbReference>
<evidence type="ECO:0000313" key="1">
    <source>
        <dbReference type="EMBL" id="KIC04703.1"/>
    </source>
</evidence>
<dbReference type="GO" id="GO:0004386">
    <property type="term" value="F:helicase activity"/>
    <property type="evidence" value="ECO:0007669"/>
    <property type="project" value="UniProtKB-KW"/>
</dbReference>
<keyword evidence="1" id="KW-0067">ATP-binding</keyword>
<accession>A0A837DWF6</accession>
<reference evidence="1 2" key="1">
    <citation type="journal article" date="2015" name="BMC Microbiol.">
        <title>Lactobacillus ruminis strains cluster according to their mammalian gut source.</title>
        <authorList>
            <person name="O' Donnell M.M."/>
            <person name="Harris H.M."/>
            <person name="Lynch D.B."/>
            <person name="Ross R.P."/>
            <person name="O'Toole P.W."/>
        </authorList>
    </citation>
    <scope>NUCLEOTIDE SEQUENCE [LARGE SCALE GENOMIC DNA]</scope>
    <source>
        <strain evidence="1 2">DPC 6832</strain>
    </source>
</reference>
<sequence length="126" mass="14351">MKLNEEYIKVRDAKANEIGWARVEGDKIFLDNDFKNYEVGQEIKVNDEGEIVWAGPTLEERVKALDEKKKAEKLAENEKFVGAKVIRKDGVKGVATKATLEGITIEFEDGTSRRWQKDAVESHLEK</sequence>
<dbReference type="EMBL" id="AWYA01000089">
    <property type="protein sequence ID" value="KIC04703.1"/>
    <property type="molecule type" value="Genomic_DNA"/>
</dbReference>
<protein>
    <submittedName>
        <fullName evidence="1">Phage helicase</fullName>
    </submittedName>
</protein>
<name>A0A837DWF6_9LACO</name>